<evidence type="ECO:0000313" key="2">
    <source>
        <dbReference type="EMBL" id="MBW4433810.1"/>
    </source>
</evidence>
<keyword evidence="1" id="KW-1133">Transmembrane helix</keyword>
<organism evidence="2 3">
    <name type="scientific">Pelatocladus maniniholoensis HA4357-MV3</name>
    <dbReference type="NCBI Taxonomy" id="1117104"/>
    <lineage>
        <taxon>Bacteria</taxon>
        <taxon>Bacillati</taxon>
        <taxon>Cyanobacteriota</taxon>
        <taxon>Cyanophyceae</taxon>
        <taxon>Nostocales</taxon>
        <taxon>Nostocaceae</taxon>
        <taxon>Pelatocladus</taxon>
    </lineage>
</organism>
<accession>A0A9E3HA24</accession>
<gene>
    <name evidence="2" type="ORF">KME28_19370</name>
</gene>
<keyword evidence="1" id="KW-0472">Membrane</keyword>
<feature type="transmembrane region" description="Helical" evidence="1">
    <location>
        <begin position="36"/>
        <end position="58"/>
    </location>
</feature>
<reference evidence="2" key="1">
    <citation type="submission" date="2021-05" db="EMBL/GenBank/DDBJ databases">
        <authorList>
            <person name="Pietrasiak N."/>
            <person name="Ward R."/>
            <person name="Stajich J.E."/>
            <person name="Kurbessoian T."/>
        </authorList>
    </citation>
    <scope>NUCLEOTIDE SEQUENCE</scope>
    <source>
        <strain evidence="2">HA4357-MV3</strain>
    </source>
</reference>
<evidence type="ECO:0008006" key="4">
    <source>
        <dbReference type="Google" id="ProtNLM"/>
    </source>
</evidence>
<dbReference type="AlphaFoldDB" id="A0A9E3HA24"/>
<evidence type="ECO:0000313" key="3">
    <source>
        <dbReference type="Proteomes" id="UP000813215"/>
    </source>
</evidence>
<name>A0A9E3HA24_9NOST</name>
<sequence>MGNWQSSILIYHYFVAYVTEVNSCSLDVKGFERWNVLFPIPYFGNLATVILVHALNLASFIDEYFIMFGGVRSLSDSSGVSLKVGFNSQ</sequence>
<keyword evidence="1" id="KW-0812">Transmembrane</keyword>
<reference evidence="2" key="2">
    <citation type="journal article" date="2022" name="Microbiol. Resour. Announc.">
        <title>Metagenome Sequencing to Explore Phylogenomics of Terrestrial Cyanobacteria.</title>
        <authorList>
            <person name="Ward R.D."/>
            <person name="Stajich J.E."/>
            <person name="Johansen J.R."/>
            <person name="Huntemann M."/>
            <person name="Clum A."/>
            <person name="Foster B."/>
            <person name="Foster B."/>
            <person name="Roux S."/>
            <person name="Palaniappan K."/>
            <person name="Varghese N."/>
            <person name="Mukherjee S."/>
            <person name="Reddy T.B.K."/>
            <person name="Daum C."/>
            <person name="Copeland A."/>
            <person name="Chen I.A."/>
            <person name="Ivanova N.N."/>
            <person name="Kyrpides N.C."/>
            <person name="Shapiro N."/>
            <person name="Eloe-Fadrosh E.A."/>
            <person name="Pietrasiak N."/>
        </authorList>
    </citation>
    <scope>NUCLEOTIDE SEQUENCE</scope>
    <source>
        <strain evidence="2">HA4357-MV3</strain>
    </source>
</reference>
<dbReference type="Proteomes" id="UP000813215">
    <property type="component" value="Unassembled WGS sequence"/>
</dbReference>
<evidence type="ECO:0000256" key="1">
    <source>
        <dbReference type="SAM" id="Phobius"/>
    </source>
</evidence>
<protein>
    <recommendedName>
        <fullName evidence="4">Transmembrane protein</fullName>
    </recommendedName>
</protein>
<proteinExistence type="predicted"/>
<comment type="caution">
    <text evidence="2">The sequence shown here is derived from an EMBL/GenBank/DDBJ whole genome shotgun (WGS) entry which is preliminary data.</text>
</comment>
<dbReference type="EMBL" id="JAHHHW010000114">
    <property type="protein sequence ID" value="MBW4433810.1"/>
    <property type="molecule type" value="Genomic_DNA"/>
</dbReference>